<evidence type="ECO:0000256" key="1">
    <source>
        <dbReference type="ARBA" id="ARBA00004821"/>
    </source>
</evidence>
<comment type="similarity">
    <text evidence="5">Belongs to the LipB family.</text>
</comment>
<dbReference type="EMBL" id="CP025704">
    <property type="protein sequence ID" value="AUN97930.1"/>
    <property type="molecule type" value="Genomic_DNA"/>
</dbReference>
<evidence type="ECO:0000256" key="3">
    <source>
        <dbReference type="ARBA" id="ARBA00023315"/>
    </source>
</evidence>
<evidence type="ECO:0000256" key="2">
    <source>
        <dbReference type="ARBA" id="ARBA00022679"/>
    </source>
</evidence>
<dbReference type="AlphaFoldDB" id="A0A2K9NQX0"/>
<reference evidence="6 7" key="1">
    <citation type="submission" date="2018-01" db="EMBL/GenBank/DDBJ databases">
        <title>Complete genome sequence of Bacteriovorax stolpii DSM12778.</title>
        <authorList>
            <person name="Tang B."/>
            <person name="Chang J."/>
        </authorList>
    </citation>
    <scope>NUCLEOTIDE SEQUENCE [LARGE SCALE GENOMIC DNA]</scope>
    <source>
        <strain evidence="6 7">DSM 12778</strain>
    </source>
</reference>
<evidence type="ECO:0000256" key="5">
    <source>
        <dbReference type="PIRNR" id="PIRNR016262"/>
    </source>
</evidence>
<name>A0A2K9NQX0_BACTC</name>
<sequence>MKIFEGINLEEFSLTLKDIEIHGSTAVIVKKSWPYEIAHSFQELMIEKIYEHPDESLLIFCNHPSCLTLGRGLQKMANDQTQLIDFDPLLEEQLPLKIHRIKRGGGITFHHEKQIVLYPLISLDHKKYKVFDFMLLALATIKNVLEKKYGLHSLEVRSDLLGLWAKQFKLASIGLSTRKFVTYHGLALNLGEDQKIQEAFGLIFPCGLPGSTYSNLSTLMQKEISFEDLQPDLMFEFLKSVNDSSSSKATVEDSLTFE</sequence>
<dbReference type="Proteomes" id="UP000235584">
    <property type="component" value="Chromosome"/>
</dbReference>
<dbReference type="PIRSF" id="PIRSF016262">
    <property type="entry name" value="LPLase"/>
    <property type="match status" value="1"/>
</dbReference>
<dbReference type="RefSeq" id="WP_102243223.1">
    <property type="nucleotide sequence ID" value="NZ_CP025704.1"/>
</dbReference>
<accession>A0A2K9NQX0</accession>
<dbReference type="OrthoDB" id="9787061at2"/>
<dbReference type="InterPro" id="IPR045864">
    <property type="entry name" value="aa-tRNA-synth_II/BPL/LPL"/>
</dbReference>
<evidence type="ECO:0000313" key="6">
    <source>
        <dbReference type="EMBL" id="AUN97930.1"/>
    </source>
</evidence>
<evidence type="ECO:0000313" key="7">
    <source>
        <dbReference type="Proteomes" id="UP000235584"/>
    </source>
</evidence>
<dbReference type="PANTHER" id="PTHR10993:SF7">
    <property type="entry name" value="LIPOYLTRANSFERASE 2, MITOCHONDRIAL-RELATED"/>
    <property type="match status" value="1"/>
</dbReference>
<dbReference type="GO" id="GO:0033819">
    <property type="term" value="F:lipoyl(octanoyl) transferase activity"/>
    <property type="evidence" value="ECO:0007669"/>
    <property type="project" value="UniProtKB-EC"/>
</dbReference>
<gene>
    <name evidence="6" type="ORF">C0V70_07380</name>
</gene>
<keyword evidence="3 5" id="KW-0012">Acyltransferase</keyword>
<comment type="function">
    <text evidence="4 5">Catalyzes the transfer of endogenously produced octanoic acid from octanoyl-acyl-carrier-protein onto the lipoyl domains of lipoate-dependent enzymes. Lipoyl-ACP can also act as a substrate although octanoyl-ACP is likely to be the physiological substrate.</text>
</comment>
<dbReference type="EC" id="2.3.1.181" evidence="5"/>
<dbReference type="Pfam" id="PF21948">
    <property type="entry name" value="LplA-B_cat"/>
    <property type="match status" value="1"/>
</dbReference>
<organism evidence="6 7">
    <name type="scientific">Bacteriovorax stolpii</name>
    <name type="common">Bdellovibrio stolpii</name>
    <dbReference type="NCBI Taxonomy" id="960"/>
    <lineage>
        <taxon>Bacteria</taxon>
        <taxon>Pseudomonadati</taxon>
        <taxon>Bdellovibrionota</taxon>
        <taxon>Bacteriovoracia</taxon>
        <taxon>Bacteriovoracales</taxon>
        <taxon>Bacteriovoracaceae</taxon>
        <taxon>Bacteriovorax</taxon>
    </lineage>
</organism>
<dbReference type="InterPro" id="IPR004143">
    <property type="entry name" value="BPL_LPL_catalytic"/>
</dbReference>
<dbReference type="SUPFAM" id="SSF55681">
    <property type="entry name" value="Class II aaRS and biotin synthetases"/>
    <property type="match status" value="1"/>
</dbReference>
<dbReference type="InterPro" id="IPR000544">
    <property type="entry name" value="Octanoyltransferase"/>
</dbReference>
<evidence type="ECO:0000256" key="4">
    <source>
        <dbReference type="ARBA" id="ARBA00024732"/>
    </source>
</evidence>
<dbReference type="Gene3D" id="3.30.930.10">
    <property type="entry name" value="Bira Bifunctional Protein, Domain 2"/>
    <property type="match status" value="1"/>
</dbReference>
<keyword evidence="2 5" id="KW-0808">Transferase</keyword>
<protein>
    <recommendedName>
        <fullName evidence="5">Octanoyltransferase</fullName>
        <ecNumber evidence="5">2.3.1.181</ecNumber>
    </recommendedName>
</protein>
<comment type="pathway">
    <text evidence="1 5">Protein modification; protein lipoylation via endogenous pathway; protein N(6)-(lipoyl)lysine from octanoyl-[acyl-carrier-protein]: step 1/2.</text>
</comment>
<dbReference type="UniPathway" id="UPA00538">
    <property type="reaction ID" value="UER00592"/>
</dbReference>
<dbReference type="KEGG" id="bsto:C0V70_07380"/>
<dbReference type="PANTHER" id="PTHR10993">
    <property type="entry name" value="OCTANOYLTRANSFERASE"/>
    <property type="match status" value="1"/>
</dbReference>
<dbReference type="GO" id="GO:0009249">
    <property type="term" value="P:protein lipoylation"/>
    <property type="evidence" value="ECO:0007669"/>
    <property type="project" value="InterPro"/>
</dbReference>
<proteinExistence type="inferred from homology"/>
<comment type="catalytic activity">
    <reaction evidence="5">
        <text>octanoyl-[ACP] + L-lysyl-[protein] = N(6)-octanoyl-L-lysyl-[protein] + holo-[ACP] + H(+)</text>
        <dbReference type="Rhea" id="RHEA:17665"/>
        <dbReference type="Rhea" id="RHEA-COMP:9636"/>
        <dbReference type="Rhea" id="RHEA-COMP:9685"/>
        <dbReference type="Rhea" id="RHEA-COMP:9752"/>
        <dbReference type="Rhea" id="RHEA-COMP:9928"/>
        <dbReference type="ChEBI" id="CHEBI:15378"/>
        <dbReference type="ChEBI" id="CHEBI:29969"/>
        <dbReference type="ChEBI" id="CHEBI:64479"/>
        <dbReference type="ChEBI" id="CHEBI:78463"/>
        <dbReference type="ChEBI" id="CHEBI:78809"/>
        <dbReference type="EC" id="2.3.1.181"/>
    </reaction>
</comment>
<keyword evidence="7" id="KW-1185">Reference proteome</keyword>
<dbReference type="PROSITE" id="PS51733">
    <property type="entry name" value="BPL_LPL_CATALYTIC"/>
    <property type="match status" value="1"/>
</dbReference>